<keyword evidence="1" id="KW-0521">NADP</keyword>
<gene>
    <name evidence="4" type="ORF">AOQ84DRAFT_426582</name>
</gene>
<dbReference type="OrthoDB" id="9984533at2759"/>
<evidence type="ECO:0000256" key="2">
    <source>
        <dbReference type="ARBA" id="ARBA00023002"/>
    </source>
</evidence>
<accession>A0A8E2JM25</accession>
<dbReference type="GO" id="GO:0016491">
    <property type="term" value="F:oxidoreductase activity"/>
    <property type="evidence" value="ECO:0007669"/>
    <property type="project" value="UniProtKB-KW"/>
</dbReference>
<evidence type="ECO:0000259" key="3">
    <source>
        <dbReference type="Pfam" id="PF05368"/>
    </source>
</evidence>
<evidence type="ECO:0000313" key="5">
    <source>
        <dbReference type="Proteomes" id="UP000250140"/>
    </source>
</evidence>
<dbReference type="Proteomes" id="UP000250140">
    <property type="component" value="Unassembled WGS sequence"/>
</dbReference>
<protein>
    <recommendedName>
        <fullName evidence="3">NmrA-like domain-containing protein</fullName>
    </recommendedName>
</protein>
<dbReference type="PANTHER" id="PTHR47706">
    <property type="entry name" value="NMRA-LIKE FAMILY PROTEIN"/>
    <property type="match status" value="1"/>
</dbReference>
<dbReference type="InterPro" id="IPR051609">
    <property type="entry name" value="NmrA/Isoflavone_reductase-like"/>
</dbReference>
<dbReference type="Pfam" id="PF05368">
    <property type="entry name" value="NmrA"/>
    <property type="match status" value="1"/>
</dbReference>
<dbReference type="InterPro" id="IPR036291">
    <property type="entry name" value="NAD(P)-bd_dom_sf"/>
</dbReference>
<name>A0A8E2JM25_9PEZI</name>
<proteinExistence type="predicted"/>
<dbReference type="SUPFAM" id="SSF51735">
    <property type="entry name" value="NAD(P)-binding Rossmann-fold domains"/>
    <property type="match status" value="1"/>
</dbReference>
<keyword evidence="2" id="KW-0560">Oxidoreductase</keyword>
<dbReference type="AlphaFoldDB" id="A0A8E2JM25"/>
<dbReference type="PANTHER" id="PTHR47706:SF9">
    <property type="entry name" value="NMRA-LIKE DOMAIN-CONTAINING PROTEIN-RELATED"/>
    <property type="match status" value="1"/>
</dbReference>
<evidence type="ECO:0000256" key="1">
    <source>
        <dbReference type="ARBA" id="ARBA00022857"/>
    </source>
</evidence>
<dbReference type="InterPro" id="IPR008030">
    <property type="entry name" value="NmrA-like"/>
</dbReference>
<dbReference type="EMBL" id="KV751087">
    <property type="protein sequence ID" value="OCL01729.1"/>
    <property type="molecule type" value="Genomic_DNA"/>
</dbReference>
<feature type="domain" description="NmrA-like" evidence="3">
    <location>
        <begin position="21"/>
        <end position="274"/>
    </location>
</feature>
<organism evidence="4 5">
    <name type="scientific">Glonium stellatum</name>
    <dbReference type="NCBI Taxonomy" id="574774"/>
    <lineage>
        <taxon>Eukaryota</taxon>
        <taxon>Fungi</taxon>
        <taxon>Dikarya</taxon>
        <taxon>Ascomycota</taxon>
        <taxon>Pezizomycotina</taxon>
        <taxon>Dothideomycetes</taxon>
        <taxon>Pleosporomycetidae</taxon>
        <taxon>Gloniales</taxon>
        <taxon>Gloniaceae</taxon>
        <taxon>Glonium</taxon>
    </lineage>
</organism>
<dbReference type="Gene3D" id="3.40.50.720">
    <property type="entry name" value="NAD(P)-binding Rossmann-like Domain"/>
    <property type="match status" value="1"/>
</dbReference>
<evidence type="ECO:0000313" key="4">
    <source>
        <dbReference type="EMBL" id="OCL01729.1"/>
    </source>
</evidence>
<reference evidence="4 5" key="1">
    <citation type="journal article" date="2016" name="Nat. Commun.">
        <title>Ectomycorrhizal ecology is imprinted in the genome of the dominant symbiotic fungus Cenococcum geophilum.</title>
        <authorList>
            <consortium name="DOE Joint Genome Institute"/>
            <person name="Peter M."/>
            <person name="Kohler A."/>
            <person name="Ohm R.A."/>
            <person name="Kuo A."/>
            <person name="Krutzmann J."/>
            <person name="Morin E."/>
            <person name="Arend M."/>
            <person name="Barry K.W."/>
            <person name="Binder M."/>
            <person name="Choi C."/>
            <person name="Clum A."/>
            <person name="Copeland A."/>
            <person name="Grisel N."/>
            <person name="Haridas S."/>
            <person name="Kipfer T."/>
            <person name="LaButti K."/>
            <person name="Lindquist E."/>
            <person name="Lipzen A."/>
            <person name="Maire R."/>
            <person name="Meier B."/>
            <person name="Mihaltcheva S."/>
            <person name="Molinier V."/>
            <person name="Murat C."/>
            <person name="Poggeler S."/>
            <person name="Quandt C.A."/>
            <person name="Sperisen C."/>
            <person name="Tritt A."/>
            <person name="Tisserant E."/>
            <person name="Crous P.W."/>
            <person name="Henrissat B."/>
            <person name="Nehls U."/>
            <person name="Egli S."/>
            <person name="Spatafora J.W."/>
            <person name="Grigoriev I.V."/>
            <person name="Martin F.M."/>
        </authorList>
    </citation>
    <scope>NUCLEOTIDE SEQUENCE [LARGE SCALE GENOMIC DNA]</scope>
    <source>
        <strain evidence="4 5">CBS 207.34</strain>
    </source>
</reference>
<keyword evidence="5" id="KW-1185">Reference proteome</keyword>
<sequence length="280" mass="31390">MLSFCGQRLPLGFSSSISIQAVDYQSQASLATAFKGQDAIIEAFNPAAAEYQKKVVDAAIDAGVQQLITPDFSSDTFNEYAEGLIIFEPKIKAQKHLEMRAREGKLAWTAIVVGAFYDWAGIRKRAFWVDGRQCSITIFGSGDQKTSISSIDRVGAATVMVLKNTEEFKNRPAYFADWSVSTNELVEILKSLRPTIKWNVNRVPVATLFAEAKQMWDEDTVKGVKERLSTKAYQYLGTYGVFEEQNRYGGDFSGKVEKGWEKDVGELREGFHNLLEEFET</sequence>